<protein>
    <recommendedName>
        <fullName evidence="3">A-kinase anchor protein 2 C-terminal domain-containing protein</fullName>
    </recommendedName>
</protein>
<proteinExistence type="predicted"/>
<evidence type="ECO:0000259" key="3">
    <source>
        <dbReference type="Pfam" id="PF15304"/>
    </source>
</evidence>
<evidence type="ECO:0000313" key="4">
    <source>
        <dbReference type="EMBL" id="CEK65489.1"/>
    </source>
</evidence>
<dbReference type="EMBL" id="HACG01018624">
    <property type="protein sequence ID" value="CEK65489.1"/>
    <property type="molecule type" value="Transcribed_RNA"/>
</dbReference>
<feature type="region of interest" description="Disordered" evidence="2">
    <location>
        <begin position="36"/>
        <end position="74"/>
    </location>
</feature>
<feature type="domain" description="A-kinase anchor protein 2 C-terminal" evidence="3">
    <location>
        <begin position="28"/>
        <end position="66"/>
    </location>
</feature>
<sequence>SNESDVHSGQQEVTSPSTQPARKTITVGAGAQLFSYRESRQSAESKIEKELREMKEREEELRKQRTGTPADSSQ</sequence>
<dbReference type="Pfam" id="PF15304">
    <property type="entry name" value="AKAP2_C"/>
    <property type="match status" value="1"/>
</dbReference>
<gene>
    <name evidence="4" type="primary">ORF55199</name>
</gene>
<dbReference type="AlphaFoldDB" id="A0A0B6ZA80"/>
<organism evidence="4">
    <name type="scientific">Arion vulgaris</name>
    <dbReference type="NCBI Taxonomy" id="1028688"/>
    <lineage>
        <taxon>Eukaryota</taxon>
        <taxon>Metazoa</taxon>
        <taxon>Spiralia</taxon>
        <taxon>Lophotrochozoa</taxon>
        <taxon>Mollusca</taxon>
        <taxon>Gastropoda</taxon>
        <taxon>Heterobranchia</taxon>
        <taxon>Euthyneura</taxon>
        <taxon>Panpulmonata</taxon>
        <taxon>Eupulmonata</taxon>
        <taxon>Stylommatophora</taxon>
        <taxon>Helicina</taxon>
        <taxon>Arionoidea</taxon>
        <taxon>Arionidae</taxon>
        <taxon>Arion</taxon>
    </lineage>
</organism>
<reference evidence="4" key="1">
    <citation type="submission" date="2014-12" db="EMBL/GenBank/DDBJ databases">
        <title>Insight into the proteome of Arion vulgaris.</title>
        <authorList>
            <person name="Aradska J."/>
            <person name="Bulat T."/>
            <person name="Smidak R."/>
            <person name="Sarate P."/>
            <person name="Gangsoo J."/>
            <person name="Sialana F."/>
            <person name="Bilban M."/>
            <person name="Lubec G."/>
        </authorList>
    </citation>
    <scope>NUCLEOTIDE SEQUENCE</scope>
    <source>
        <tissue evidence="4">Skin</tissue>
    </source>
</reference>
<dbReference type="InterPro" id="IPR029304">
    <property type="entry name" value="AKAP2_C"/>
</dbReference>
<feature type="compositionally biased region" description="Basic and acidic residues" evidence="2">
    <location>
        <begin position="37"/>
        <end position="63"/>
    </location>
</feature>
<feature type="compositionally biased region" description="Polar residues" evidence="2">
    <location>
        <begin position="7"/>
        <end position="21"/>
    </location>
</feature>
<evidence type="ECO:0000256" key="2">
    <source>
        <dbReference type="SAM" id="MobiDB-lite"/>
    </source>
</evidence>
<feature type="non-terminal residue" evidence="4">
    <location>
        <position position="1"/>
    </location>
</feature>
<name>A0A0B6ZA80_9EUPU</name>
<evidence type="ECO:0000256" key="1">
    <source>
        <dbReference type="ARBA" id="ARBA00023054"/>
    </source>
</evidence>
<feature type="region of interest" description="Disordered" evidence="2">
    <location>
        <begin position="1"/>
        <end position="24"/>
    </location>
</feature>
<accession>A0A0B6ZA80</accession>
<keyword evidence="1" id="KW-0175">Coiled coil</keyword>